<name>A0A7D4Z6W5_9AGAM</name>
<proteinExistence type="predicted"/>
<protein>
    <submittedName>
        <fullName evidence="1">Homing endonuclease</fullName>
    </submittedName>
</protein>
<keyword evidence="1" id="KW-0496">Mitochondrion</keyword>
<organism evidence="1">
    <name type="scientific">Sphaerobolus stellatus</name>
    <dbReference type="NCBI Taxonomy" id="68786"/>
    <lineage>
        <taxon>Eukaryota</taxon>
        <taxon>Fungi</taxon>
        <taxon>Dikarya</taxon>
        <taxon>Basidiomycota</taxon>
        <taxon>Agaricomycotina</taxon>
        <taxon>Agaricomycetes</taxon>
        <taxon>Phallomycetidae</taxon>
        <taxon>Geastrales</taxon>
        <taxon>Sphaerobolaceae</taxon>
        <taxon>Sphaerobolus</taxon>
    </lineage>
</organism>
<keyword evidence="1" id="KW-0255">Endonuclease</keyword>
<keyword evidence="1" id="KW-0540">Nuclease</keyword>
<dbReference type="InterPro" id="IPR027434">
    <property type="entry name" value="Homing_endonucl"/>
</dbReference>
<evidence type="ECO:0000313" key="1">
    <source>
        <dbReference type="EMBL" id="QKS32167.1"/>
    </source>
</evidence>
<dbReference type="AlphaFoldDB" id="A0A7D4Z6W5"/>
<dbReference type="EMBL" id="MT176429">
    <property type="protein sequence ID" value="QKS32167.1"/>
    <property type="molecule type" value="Genomic_DNA"/>
</dbReference>
<reference evidence="1" key="1">
    <citation type="journal article" name="Front. Microbiol.">
        <title>The First Mitochondrial Genome for Geastrales (Sphaerobolus stellatus) Reveals Intron Dynamics and Large-Scale Gene Rearrangements of Basidiomycota.</title>
        <authorList>
            <person name="Ye J."/>
            <person name="Cheng J."/>
            <person name="Ren Y."/>
            <person name="Liao W."/>
            <person name="Li Q."/>
        </authorList>
    </citation>
    <scope>NUCLEOTIDE SEQUENCE</scope>
</reference>
<keyword evidence="1" id="KW-0378">Hydrolase</keyword>
<sequence length="162" mass="18996">MTVLTVESIHSIFEKLIPIFSPYSHYFYWKFPQFELMSRLSRLINAKAHNTLYGFSTILDIIYSYPNSRLKSKEFYLDNIQSWFKSQENKNKSGENNIQLVYGRDSLKGQIVAWKCVFPVESKIKSRQFGFECSSSMSMKNALNQAITYRDISIKSWVDSLK</sequence>
<dbReference type="GO" id="GO:0004519">
    <property type="term" value="F:endonuclease activity"/>
    <property type="evidence" value="ECO:0007669"/>
    <property type="project" value="UniProtKB-KW"/>
</dbReference>
<dbReference type="Gene3D" id="3.10.28.10">
    <property type="entry name" value="Homing endonucleases"/>
    <property type="match status" value="1"/>
</dbReference>
<dbReference type="SUPFAM" id="SSF55608">
    <property type="entry name" value="Homing endonucleases"/>
    <property type="match status" value="1"/>
</dbReference>
<accession>A0A7D4Z6W5</accession>
<geneLocation type="mitochondrion" evidence="1"/>
<gene>
    <name evidence="1" type="primary">orf162</name>
</gene>